<dbReference type="STRING" id="568069.A0A1J1I2L9"/>
<dbReference type="AlphaFoldDB" id="A0A1J1I2L9"/>
<dbReference type="PANTHER" id="PTHR33964">
    <property type="entry name" value="RE45066P-RELATED"/>
    <property type="match status" value="1"/>
</dbReference>
<accession>A0A1J1I2L9</accession>
<protein>
    <submittedName>
        <fullName evidence="2">CLUMA_CG008028, isoform A</fullName>
    </submittedName>
</protein>
<feature type="region of interest" description="Disordered" evidence="1">
    <location>
        <begin position="125"/>
        <end position="145"/>
    </location>
</feature>
<name>A0A1J1I2L9_9DIPT</name>
<dbReference type="OrthoDB" id="10051804at2759"/>
<evidence type="ECO:0000313" key="3">
    <source>
        <dbReference type="Proteomes" id="UP000183832"/>
    </source>
</evidence>
<evidence type="ECO:0000313" key="2">
    <source>
        <dbReference type="EMBL" id="CRK94525.1"/>
    </source>
</evidence>
<dbReference type="EMBL" id="CVRI01000039">
    <property type="protein sequence ID" value="CRK94525.1"/>
    <property type="molecule type" value="Genomic_DNA"/>
</dbReference>
<organism evidence="2 3">
    <name type="scientific">Clunio marinus</name>
    <dbReference type="NCBI Taxonomy" id="568069"/>
    <lineage>
        <taxon>Eukaryota</taxon>
        <taxon>Metazoa</taxon>
        <taxon>Ecdysozoa</taxon>
        <taxon>Arthropoda</taxon>
        <taxon>Hexapoda</taxon>
        <taxon>Insecta</taxon>
        <taxon>Pterygota</taxon>
        <taxon>Neoptera</taxon>
        <taxon>Endopterygota</taxon>
        <taxon>Diptera</taxon>
        <taxon>Nematocera</taxon>
        <taxon>Chironomoidea</taxon>
        <taxon>Chironomidae</taxon>
        <taxon>Clunio</taxon>
    </lineage>
</organism>
<evidence type="ECO:0000256" key="1">
    <source>
        <dbReference type="SAM" id="MobiDB-lite"/>
    </source>
</evidence>
<reference evidence="2 3" key="1">
    <citation type="submission" date="2015-04" db="EMBL/GenBank/DDBJ databases">
        <authorList>
            <person name="Syromyatnikov M.Y."/>
            <person name="Popov V.N."/>
        </authorList>
    </citation>
    <scope>NUCLEOTIDE SEQUENCE [LARGE SCALE GENOMIC DNA]</scope>
</reference>
<gene>
    <name evidence="2" type="primary">putative AGAP010534-PA</name>
    <name evidence="2" type="ORF">CLUMA_CG008028</name>
</gene>
<sequence>MIREDCGHEELSRCAKPLQLLQSTTDLSFAPKREELSKLCPEFHSGLRCIGSYTRRCMTQMQREEFNKIYQGTNELIKELCREGDYQNEFLKHSPCLQTVKPLHIKCAERYQQTMSSIFKASANQTTHKQQQHHSVHKKDDDDGGNDIENVKIVCCSFKEYLDCSEDVTRRTCGMDTGLFIRDFIHRMSDTLMQNYCEEYYKGSNHCPKNKFSMATRNSLSAFSMISVAVLATFTIHRIR</sequence>
<dbReference type="Proteomes" id="UP000183832">
    <property type="component" value="Unassembled WGS sequence"/>
</dbReference>
<keyword evidence="3" id="KW-1185">Reference proteome</keyword>
<dbReference type="PANTHER" id="PTHR33964:SF1">
    <property type="entry name" value="RE45066P"/>
    <property type="match status" value="1"/>
</dbReference>
<proteinExistence type="predicted"/>